<feature type="domain" description="2Fe-2S ferredoxin-type" evidence="1">
    <location>
        <begin position="50"/>
        <end position="140"/>
    </location>
</feature>
<dbReference type="InterPro" id="IPR012675">
    <property type="entry name" value="Beta-grasp_dom_sf"/>
</dbReference>
<dbReference type="InterPro" id="IPR036010">
    <property type="entry name" value="2Fe-2S_ferredoxin-like_sf"/>
</dbReference>
<dbReference type="SUPFAM" id="SSF54292">
    <property type="entry name" value="2Fe-2S ferredoxin-like"/>
    <property type="match status" value="1"/>
</dbReference>
<evidence type="ECO:0000313" key="3">
    <source>
        <dbReference type="Proteomes" id="UP001209755"/>
    </source>
</evidence>
<dbReference type="Gene3D" id="3.10.20.30">
    <property type="match status" value="1"/>
</dbReference>
<name>A0ABT3HFE4_9HYPH</name>
<dbReference type="PROSITE" id="PS00197">
    <property type="entry name" value="2FE2S_FER_1"/>
    <property type="match status" value="1"/>
</dbReference>
<dbReference type="RefSeq" id="WP_264602706.1">
    <property type="nucleotide sequence ID" value="NZ_JAOQNS010000010.1"/>
</dbReference>
<sequence>MTDDILDDHDASVSEWRSAIPDRTKLAPMETLKKDPACMADAAGTAPKTYRITFEGGDSFDCREGERVLAAMERARLRKIQVGCRGGGCGACRVQILQGDCDRLRMGKNHVDDAEAAAGFALSCRITPKSDMVLRNAVKTPVSRQKCA</sequence>
<dbReference type="EMBL" id="JAOQNS010000010">
    <property type="protein sequence ID" value="MCW2309120.1"/>
    <property type="molecule type" value="Genomic_DNA"/>
</dbReference>
<proteinExistence type="predicted"/>
<dbReference type="InterPro" id="IPR001041">
    <property type="entry name" value="2Fe-2S_ferredoxin-type"/>
</dbReference>
<gene>
    <name evidence="2" type="ORF">M2319_003471</name>
</gene>
<organism evidence="2 3">
    <name type="scientific">Rhodobium gokarnense</name>
    <dbReference type="NCBI Taxonomy" id="364296"/>
    <lineage>
        <taxon>Bacteria</taxon>
        <taxon>Pseudomonadati</taxon>
        <taxon>Pseudomonadota</taxon>
        <taxon>Alphaproteobacteria</taxon>
        <taxon>Hyphomicrobiales</taxon>
        <taxon>Rhodobiaceae</taxon>
        <taxon>Rhodobium</taxon>
    </lineage>
</organism>
<protein>
    <submittedName>
        <fullName evidence="2">Ferredoxin</fullName>
    </submittedName>
</protein>
<evidence type="ECO:0000259" key="1">
    <source>
        <dbReference type="PROSITE" id="PS51085"/>
    </source>
</evidence>
<evidence type="ECO:0000313" key="2">
    <source>
        <dbReference type="EMBL" id="MCW2309120.1"/>
    </source>
</evidence>
<dbReference type="CDD" id="cd00207">
    <property type="entry name" value="fer2"/>
    <property type="match status" value="1"/>
</dbReference>
<reference evidence="3" key="1">
    <citation type="submission" date="2023-07" db="EMBL/GenBank/DDBJ databases">
        <title>Genome sequencing of Purple Non-Sulfur Bacteria from various extreme environments.</title>
        <authorList>
            <person name="Mayer M."/>
        </authorList>
    </citation>
    <scope>NUCLEOTIDE SEQUENCE [LARGE SCALE GENOMIC DNA]</scope>
    <source>
        <strain evidence="3">DSM 17935</strain>
    </source>
</reference>
<dbReference type="Proteomes" id="UP001209755">
    <property type="component" value="Unassembled WGS sequence"/>
</dbReference>
<accession>A0ABT3HFE4</accession>
<dbReference type="InterPro" id="IPR006058">
    <property type="entry name" value="2Fe2S_fd_BS"/>
</dbReference>
<dbReference type="Pfam" id="PF00111">
    <property type="entry name" value="Fer2"/>
    <property type="match status" value="1"/>
</dbReference>
<dbReference type="PROSITE" id="PS51085">
    <property type="entry name" value="2FE2S_FER_2"/>
    <property type="match status" value="1"/>
</dbReference>
<comment type="caution">
    <text evidence="2">The sequence shown here is derived from an EMBL/GenBank/DDBJ whole genome shotgun (WGS) entry which is preliminary data.</text>
</comment>
<keyword evidence="3" id="KW-1185">Reference proteome</keyword>